<evidence type="ECO:0000313" key="3">
    <source>
        <dbReference type="EMBL" id="CAB4184029.1"/>
    </source>
</evidence>
<dbReference type="EMBL" id="LR797330">
    <property type="protein sequence ID" value="CAB4203324.1"/>
    <property type="molecule type" value="Genomic_DNA"/>
</dbReference>
<feature type="compositionally biased region" description="Low complexity" evidence="1">
    <location>
        <begin position="201"/>
        <end position="273"/>
    </location>
</feature>
<evidence type="ECO:0008006" key="5">
    <source>
        <dbReference type="Google" id="ProtNLM"/>
    </source>
</evidence>
<evidence type="ECO:0000313" key="2">
    <source>
        <dbReference type="EMBL" id="CAB4173448.1"/>
    </source>
</evidence>
<gene>
    <name evidence="3" type="ORF">UFOVP1111_25</name>
    <name evidence="4" type="ORF">UFOVP1380_30</name>
    <name evidence="2" type="ORF">UFOVP943_30</name>
</gene>
<dbReference type="EMBL" id="LR797058">
    <property type="protein sequence ID" value="CAB4184029.1"/>
    <property type="molecule type" value="Genomic_DNA"/>
</dbReference>
<reference evidence="3" key="1">
    <citation type="submission" date="2020-05" db="EMBL/GenBank/DDBJ databases">
        <authorList>
            <person name="Chiriac C."/>
            <person name="Salcher M."/>
            <person name="Ghai R."/>
            <person name="Kavagutti S V."/>
        </authorList>
    </citation>
    <scope>NUCLEOTIDE SEQUENCE</scope>
</reference>
<name>A0A6J5QHI3_9CAUD</name>
<evidence type="ECO:0000313" key="4">
    <source>
        <dbReference type="EMBL" id="CAB4203324.1"/>
    </source>
</evidence>
<accession>A0A6J5QHI3</accession>
<protein>
    <recommendedName>
        <fullName evidence="5">PA14 domain containing protein</fullName>
    </recommendedName>
</protein>
<dbReference type="EMBL" id="LR796901">
    <property type="protein sequence ID" value="CAB4173448.1"/>
    <property type="molecule type" value="Genomic_DNA"/>
</dbReference>
<feature type="region of interest" description="Disordered" evidence="1">
    <location>
        <begin position="201"/>
        <end position="300"/>
    </location>
</feature>
<sequence>MRTSRWLIVAPALLAAAWSFVSPASADPVQGLLTTYYIIDEIPPIKSDSVYPICGYELENNINRSYDGEPYLDCTVDLFMVHMTGFITIPEHQTIEFWLASDDGGTIKIGTDEWGTWNDQGCTWMESGQIDISAGSQPLDLWMYENGGGTCVMLAWNIDNTGWAIVPDEAFTTDYQQPVQTTIPDTTMPETTTTWEITTTSTTVEPTTVPATDPLTTTTPQTTTSVSPTTTAIETTTTTTTELPTPTSTLPPKSSETSSTSSTSSSTTTTSTTLPPPTTTAPDAPQAPETSQPAKDAPLPPISDQAVVEALATIDQATPAEVQAIVTELLAFALTPDQAVSIASEPAVLAVLSNDEATQVFEQITVEELTSEQAAQFVEAVANAPTEVRKAFEAVLNVFQGFADNYVMLNQTVPIKTRRALIALGAVFLVSAPAPTRRNRR</sequence>
<organism evidence="3">
    <name type="scientific">uncultured Caudovirales phage</name>
    <dbReference type="NCBI Taxonomy" id="2100421"/>
    <lineage>
        <taxon>Viruses</taxon>
        <taxon>Duplodnaviria</taxon>
        <taxon>Heunggongvirae</taxon>
        <taxon>Uroviricota</taxon>
        <taxon>Caudoviricetes</taxon>
        <taxon>Peduoviridae</taxon>
        <taxon>Maltschvirus</taxon>
        <taxon>Maltschvirus maltsch</taxon>
    </lineage>
</organism>
<evidence type="ECO:0000256" key="1">
    <source>
        <dbReference type="SAM" id="MobiDB-lite"/>
    </source>
</evidence>
<proteinExistence type="predicted"/>
<dbReference type="SUPFAM" id="SSF56988">
    <property type="entry name" value="Anthrax protective antigen"/>
    <property type="match status" value="1"/>
</dbReference>
<feature type="compositionally biased region" description="Low complexity" evidence="1">
    <location>
        <begin position="280"/>
        <end position="290"/>
    </location>
</feature>